<dbReference type="OMA" id="FMGINRT"/>
<dbReference type="GO" id="GO:0006281">
    <property type="term" value="P:DNA repair"/>
    <property type="evidence" value="ECO:0007669"/>
    <property type="project" value="UniProtKB-UniRule"/>
</dbReference>
<dbReference type="GO" id="GO:0005634">
    <property type="term" value="C:nucleus"/>
    <property type="evidence" value="ECO:0007669"/>
    <property type="project" value="UniProtKB-SubCell"/>
</dbReference>
<comment type="subunit">
    <text evidence="7">Component of the SMC5-SMC6 complex.</text>
</comment>
<keyword evidence="11" id="KW-1185">Reference proteome</keyword>
<feature type="region of interest" description="Disordered" evidence="8">
    <location>
        <begin position="166"/>
        <end position="195"/>
    </location>
</feature>
<dbReference type="InterPro" id="IPR014854">
    <property type="entry name" value="Nse4_C"/>
</dbReference>
<feature type="region of interest" description="Disordered" evidence="8">
    <location>
        <begin position="325"/>
        <end position="394"/>
    </location>
</feature>
<evidence type="ECO:0000256" key="8">
    <source>
        <dbReference type="SAM" id="MobiDB-lite"/>
    </source>
</evidence>
<name>A0A8T2VPA8_CERRI</name>
<dbReference type="OrthoDB" id="361242at2759"/>
<feature type="compositionally biased region" description="Basic and acidic residues" evidence="8">
    <location>
        <begin position="27"/>
        <end position="40"/>
    </location>
</feature>
<dbReference type="GO" id="GO:0006310">
    <property type="term" value="P:DNA recombination"/>
    <property type="evidence" value="ECO:0007669"/>
    <property type="project" value="UniProtKB-UniRule"/>
</dbReference>
<keyword evidence="5 7" id="KW-0234">DNA repair</keyword>
<evidence type="ECO:0000313" key="11">
    <source>
        <dbReference type="Proteomes" id="UP000825935"/>
    </source>
</evidence>
<evidence type="ECO:0000256" key="3">
    <source>
        <dbReference type="ARBA" id="ARBA00022763"/>
    </source>
</evidence>
<feature type="compositionally biased region" description="Basic and acidic residues" evidence="8">
    <location>
        <begin position="372"/>
        <end position="386"/>
    </location>
</feature>
<evidence type="ECO:0000313" key="10">
    <source>
        <dbReference type="EMBL" id="KAH7447375.1"/>
    </source>
</evidence>
<comment type="caution">
    <text evidence="10">The sequence shown here is derived from an EMBL/GenBank/DDBJ whole genome shotgun (WGS) entry which is preliminary data.</text>
</comment>
<evidence type="ECO:0000256" key="1">
    <source>
        <dbReference type="ARBA" id="ARBA00004123"/>
    </source>
</evidence>
<feature type="domain" description="Non-structural maintenance of chromosome element 4 C-terminal" evidence="9">
    <location>
        <begin position="231"/>
        <end position="324"/>
    </location>
</feature>
<dbReference type="InterPro" id="IPR027786">
    <property type="entry name" value="Nse4/EID"/>
</dbReference>
<dbReference type="AlphaFoldDB" id="A0A8T2VPA8"/>
<comment type="function">
    <text evidence="7">Component of the SMC5-SMC6 complex, that promotes sister chromatid alignment after DNA damage and facilitates double-stranded DNA breaks (DSBs) repair via homologous recombination between sister chromatids.</text>
</comment>
<sequence>MPSFRVDTTELSSGGMSQRRGLSSHASSHDEPEDVKAGTVADRRLLRSHYRRLKSSIAEGKDTLLTSDFNNFSQLVRRADDLYTLVHRPREQVADAEALLDITEAFLKSVKDSRRGNAIKAGDFVSSILQRFRKPTGLDGDGEELMDWTALATEASCVFSDGPGLQTMLGPMDSEPKKRKAMAPRRRDRGPAAQTVRPETVIEEGGDKQSQTDKAIRTMFNVLRRCGEGGCELEQLVLSRDSFAHTVENIFCLSFLVKDGRAQISIQDGKHIVAFKYAPTAAERSGGSHGGDHEQVVNTQFVFRFDFKDWTLMKEAVEPGEELMPKRTQQMSDPQIPTPIRKNSRNRGRVTTSDQHGLMAEMGADDVDECQGQDHENDCAETDRIKRPTKKRIL</sequence>
<comment type="subcellular location">
    <subcellularLocation>
        <location evidence="1 7">Nucleus</location>
    </subcellularLocation>
</comment>
<gene>
    <name evidence="10" type="ORF">KP509_01G103900</name>
</gene>
<evidence type="ECO:0000256" key="6">
    <source>
        <dbReference type="ARBA" id="ARBA00023242"/>
    </source>
</evidence>
<dbReference type="Pfam" id="PF08743">
    <property type="entry name" value="Nse4_C"/>
    <property type="match status" value="1"/>
</dbReference>
<dbReference type="GO" id="GO:0030915">
    <property type="term" value="C:Smc5-Smc6 complex"/>
    <property type="evidence" value="ECO:0007669"/>
    <property type="project" value="UniProtKB-UniRule"/>
</dbReference>
<evidence type="ECO:0000256" key="7">
    <source>
        <dbReference type="RuleBase" id="RU365071"/>
    </source>
</evidence>
<evidence type="ECO:0000259" key="9">
    <source>
        <dbReference type="Pfam" id="PF08743"/>
    </source>
</evidence>
<organism evidence="10 11">
    <name type="scientific">Ceratopteris richardii</name>
    <name type="common">Triangle waterfern</name>
    <dbReference type="NCBI Taxonomy" id="49495"/>
    <lineage>
        <taxon>Eukaryota</taxon>
        <taxon>Viridiplantae</taxon>
        <taxon>Streptophyta</taxon>
        <taxon>Embryophyta</taxon>
        <taxon>Tracheophyta</taxon>
        <taxon>Polypodiopsida</taxon>
        <taxon>Polypodiidae</taxon>
        <taxon>Polypodiales</taxon>
        <taxon>Pteridineae</taxon>
        <taxon>Pteridaceae</taxon>
        <taxon>Parkerioideae</taxon>
        <taxon>Ceratopteris</taxon>
    </lineage>
</organism>
<evidence type="ECO:0000256" key="2">
    <source>
        <dbReference type="ARBA" id="ARBA00008997"/>
    </source>
</evidence>
<dbReference type="EMBL" id="CM035406">
    <property type="protein sequence ID" value="KAH7447375.1"/>
    <property type="molecule type" value="Genomic_DNA"/>
</dbReference>
<accession>A0A8T2VPA8</accession>
<reference evidence="10" key="1">
    <citation type="submission" date="2021-08" db="EMBL/GenBank/DDBJ databases">
        <title>WGS assembly of Ceratopteris richardii.</title>
        <authorList>
            <person name="Marchant D.B."/>
            <person name="Chen G."/>
            <person name="Jenkins J."/>
            <person name="Shu S."/>
            <person name="Leebens-Mack J."/>
            <person name="Grimwood J."/>
            <person name="Schmutz J."/>
            <person name="Soltis P."/>
            <person name="Soltis D."/>
            <person name="Chen Z.-H."/>
        </authorList>
    </citation>
    <scope>NUCLEOTIDE SEQUENCE</scope>
    <source>
        <strain evidence="10">Whitten #5841</strain>
        <tissue evidence="10">Leaf</tissue>
    </source>
</reference>
<feature type="region of interest" description="Disordered" evidence="8">
    <location>
        <begin position="1"/>
        <end position="40"/>
    </location>
</feature>
<protein>
    <recommendedName>
        <fullName evidence="7">Non-structural maintenance of chromosomes element 4</fullName>
    </recommendedName>
</protein>
<proteinExistence type="inferred from homology"/>
<dbReference type="PANTHER" id="PTHR16140">
    <property type="entry name" value="NON-STRUCTURAL MAINTENANCE OF CHROMOSOMES ELEMENT 4"/>
    <property type="match status" value="1"/>
</dbReference>
<keyword evidence="6 7" id="KW-0539">Nucleus</keyword>
<keyword evidence="4 7" id="KW-0233">DNA recombination</keyword>
<evidence type="ECO:0000256" key="5">
    <source>
        <dbReference type="ARBA" id="ARBA00023204"/>
    </source>
</evidence>
<dbReference type="Proteomes" id="UP000825935">
    <property type="component" value="Chromosome 1"/>
</dbReference>
<evidence type="ECO:0000256" key="4">
    <source>
        <dbReference type="ARBA" id="ARBA00023172"/>
    </source>
</evidence>
<dbReference type="PANTHER" id="PTHR16140:SF0">
    <property type="entry name" value="NON-STRUCTURAL MAINTENANCE OF CHROMOSOMES ELEMENT 4"/>
    <property type="match status" value="1"/>
</dbReference>
<feature type="compositionally biased region" description="Polar residues" evidence="8">
    <location>
        <begin position="9"/>
        <end position="26"/>
    </location>
</feature>
<feature type="compositionally biased region" description="Basic residues" evidence="8">
    <location>
        <begin position="177"/>
        <end position="188"/>
    </location>
</feature>
<comment type="similarity">
    <text evidence="2 7">Belongs to the NSE4 family.</text>
</comment>
<keyword evidence="3 7" id="KW-0227">DNA damage</keyword>